<evidence type="ECO:0000256" key="15">
    <source>
        <dbReference type="SAM" id="Coils"/>
    </source>
</evidence>
<comment type="caution">
    <text evidence="16">The sequence shown here is derived from an EMBL/GenBank/DDBJ whole genome shotgun (WGS) entry which is preliminary data.</text>
</comment>
<protein>
    <recommendedName>
        <fullName evidence="13">ATP synthase subunit b</fullName>
    </recommendedName>
    <alternativeName>
        <fullName evidence="13">ATP synthase F(0) sector subunit b</fullName>
    </alternativeName>
    <alternativeName>
        <fullName evidence="13">ATPase subunit I</fullName>
    </alternativeName>
    <alternativeName>
        <fullName evidence="13">F-type ATPase subunit b</fullName>
        <shortName evidence="13">F-ATPase subunit b</shortName>
    </alternativeName>
</protein>
<dbReference type="SUPFAM" id="SSF81573">
    <property type="entry name" value="F1F0 ATP synthase subunit B, membrane domain"/>
    <property type="match status" value="1"/>
</dbReference>
<comment type="function">
    <text evidence="11 13">F(1)F(0) ATP synthase produces ATP from ADP in the presence of a proton or sodium gradient. F-type ATPases consist of two structural domains, F(1) containing the extramembraneous catalytic core and F(0) containing the membrane proton channel, linked together by a central stalk and a peripheral stalk. During catalysis, ATP synthesis in the catalytic domain of F(1) is coupled via a rotary mechanism of the central stalk subunits to proton translocation.</text>
</comment>
<dbReference type="RefSeq" id="WP_188774164.1">
    <property type="nucleotide sequence ID" value="NZ_BMMB01000002.1"/>
</dbReference>
<dbReference type="InterPro" id="IPR002146">
    <property type="entry name" value="ATP_synth_b/b'su_bac/chlpt"/>
</dbReference>
<keyword evidence="5 13" id="KW-0812">Transmembrane</keyword>
<keyword evidence="9 13" id="KW-0472">Membrane</keyword>
<keyword evidence="10 13" id="KW-0066">ATP synthesis</keyword>
<evidence type="ECO:0000256" key="3">
    <source>
        <dbReference type="ARBA" id="ARBA00022475"/>
    </source>
</evidence>
<evidence type="ECO:0000256" key="7">
    <source>
        <dbReference type="ARBA" id="ARBA00022989"/>
    </source>
</evidence>
<comment type="subcellular location">
    <subcellularLocation>
        <location evidence="13">Cell membrane</location>
        <topology evidence="13">Single-pass membrane protein</topology>
    </subcellularLocation>
    <subcellularLocation>
        <location evidence="12">Endomembrane system</location>
        <topology evidence="12">Single-pass membrane protein</topology>
    </subcellularLocation>
</comment>
<evidence type="ECO:0000256" key="10">
    <source>
        <dbReference type="ARBA" id="ARBA00023310"/>
    </source>
</evidence>
<evidence type="ECO:0000256" key="8">
    <source>
        <dbReference type="ARBA" id="ARBA00023065"/>
    </source>
</evidence>
<feature type="coiled-coil region" evidence="15">
    <location>
        <begin position="34"/>
        <end position="108"/>
    </location>
</feature>
<evidence type="ECO:0000256" key="1">
    <source>
        <dbReference type="ARBA" id="ARBA00005513"/>
    </source>
</evidence>
<evidence type="ECO:0000256" key="5">
    <source>
        <dbReference type="ARBA" id="ARBA00022692"/>
    </source>
</evidence>
<evidence type="ECO:0000256" key="11">
    <source>
        <dbReference type="ARBA" id="ARBA00025198"/>
    </source>
</evidence>
<keyword evidence="4 13" id="KW-0138">CF(0)</keyword>
<dbReference type="NCBIfam" id="TIGR01144">
    <property type="entry name" value="ATP_synt_b"/>
    <property type="match status" value="1"/>
</dbReference>
<comment type="subunit">
    <text evidence="13">F-type ATPases have 2 components, F(1) - the catalytic core - and F(0) - the membrane proton channel. F(1) has five subunits: alpha(3), beta(3), gamma(1), delta(1), epsilon(1). F(0) has three main subunits: a(1), b(2) and c(10-14). The alpha and beta chains form an alternating ring which encloses part of the gamma chain. F(1) is attached to F(0) by a central stalk formed by the gamma and epsilon chains, while a peripheral stalk is formed by the delta and b chains.</text>
</comment>
<evidence type="ECO:0000313" key="16">
    <source>
        <dbReference type="EMBL" id="MDR6242650.1"/>
    </source>
</evidence>
<dbReference type="Gene3D" id="1.20.5.620">
    <property type="entry name" value="F1F0 ATP synthase subunit B, membrane domain"/>
    <property type="match status" value="1"/>
</dbReference>
<reference evidence="16 17" key="1">
    <citation type="submission" date="2023-07" db="EMBL/GenBank/DDBJ databases">
        <title>Genomic Encyclopedia of Type Strains, Phase IV (KMG-IV): sequencing the most valuable type-strain genomes for metagenomic binning, comparative biology and taxonomic classification.</title>
        <authorList>
            <person name="Goeker M."/>
        </authorList>
    </citation>
    <scope>NUCLEOTIDE SEQUENCE [LARGE SCALE GENOMIC DNA]</scope>
    <source>
        <strain evidence="16 17">DSM 22170</strain>
    </source>
</reference>
<evidence type="ECO:0000256" key="12">
    <source>
        <dbReference type="ARBA" id="ARBA00037847"/>
    </source>
</evidence>
<name>A0ABU1ITS5_9BACL</name>
<evidence type="ECO:0000256" key="4">
    <source>
        <dbReference type="ARBA" id="ARBA00022547"/>
    </source>
</evidence>
<gene>
    <name evidence="13" type="primary">atpF</name>
    <name evidence="16" type="ORF">JOC58_000534</name>
</gene>
<dbReference type="PANTHER" id="PTHR33445">
    <property type="entry name" value="ATP SYNTHASE SUBUNIT B', CHLOROPLASTIC"/>
    <property type="match status" value="1"/>
</dbReference>
<dbReference type="EMBL" id="JAVDQH010000002">
    <property type="protein sequence ID" value="MDR6242650.1"/>
    <property type="molecule type" value="Genomic_DNA"/>
</dbReference>
<comment type="function">
    <text evidence="13">Component of the F(0) channel, it forms part of the peripheral stalk, linking F(1) to F(0).</text>
</comment>
<dbReference type="PANTHER" id="PTHR33445:SF1">
    <property type="entry name" value="ATP SYNTHASE SUBUNIT B"/>
    <property type="match status" value="1"/>
</dbReference>
<keyword evidence="17" id="KW-1185">Reference proteome</keyword>
<dbReference type="InterPro" id="IPR028987">
    <property type="entry name" value="ATP_synth_B-like_membr_sf"/>
</dbReference>
<accession>A0ABU1ITS5</accession>
<evidence type="ECO:0000256" key="6">
    <source>
        <dbReference type="ARBA" id="ARBA00022781"/>
    </source>
</evidence>
<evidence type="ECO:0000256" key="2">
    <source>
        <dbReference type="ARBA" id="ARBA00022448"/>
    </source>
</evidence>
<organism evidence="16 17">
    <name type="scientific">Paenibacillus hunanensis</name>
    <dbReference type="NCBI Taxonomy" id="539262"/>
    <lineage>
        <taxon>Bacteria</taxon>
        <taxon>Bacillati</taxon>
        <taxon>Bacillota</taxon>
        <taxon>Bacilli</taxon>
        <taxon>Bacillales</taxon>
        <taxon>Paenibacillaceae</taxon>
        <taxon>Paenibacillus</taxon>
    </lineage>
</organism>
<keyword evidence="8 13" id="KW-0406">Ion transport</keyword>
<keyword evidence="15" id="KW-0175">Coiled coil</keyword>
<evidence type="ECO:0000256" key="14">
    <source>
        <dbReference type="RuleBase" id="RU003848"/>
    </source>
</evidence>
<dbReference type="InterPro" id="IPR050059">
    <property type="entry name" value="ATP_synthase_B_chain"/>
</dbReference>
<keyword evidence="2 13" id="KW-0813">Transport</keyword>
<evidence type="ECO:0000256" key="9">
    <source>
        <dbReference type="ARBA" id="ARBA00023136"/>
    </source>
</evidence>
<dbReference type="CDD" id="cd06503">
    <property type="entry name" value="ATP-synt_Fo_b"/>
    <property type="match status" value="1"/>
</dbReference>
<evidence type="ECO:0000256" key="13">
    <source>
        <dbReference type="HAMAP-Rule" id="MF_01398"/>
    </source>
</evidence>
<comment type="similarity">
    <text evidence="1 13 14">Belongs to the ATPase B chain family.</text>
</comment>
<proteinExistence type="inferred from homology"/>
<evidence type="ECO:0000313" key="17">
    <source>
        <dbReference type="Proteomes" id="UP001185028"/>
    </source>
</evidence>
<dbReference type="Proteomes" id="UP001185028">
    <property type="component" value="Unassembled WGS sequence"/>
</dbReference>
<keyword evidence="6 13" id="KW-0375">Hydrogen ion transport</keyword>
<keyword evidence="3 13" id="KW-1003">Cell membrane</keyword>
<sequence>MHFEWTNLVIVIVAFLILYWLLNRYAFGPLFSVMEKRRELIKQQMDEAAQTRNQATQFVEEQKAALQQARKDAQDIIEQARQTSNSQAEQLINQAKEESLRLKNEAARDIETEKNKAVAALRSEIGAVSVQIASKVLQKEVDPKAQEQLVDNYLKDVGIRQ</sequence>
<keyword evidence="7 13" id="KW-1133">Transmembrane helix</keyword>
<dbReference type="HAMAP" id="MF_01398">
    <property type="entry name" value="ATP_synth_b_bprime"/>
    <property type="match status" value="1"/>
</dbReference>
<dbReference type="InterPro" id="IPR005864">
    <property type="entry name" value="ATP_synth_F0_bsu_bac"/>
</dbReference>
<dbReference type="Pfam" id="PF00430">
    <property type="entry name" value="ATP-synt_B"/>
    <property type="match status" value="1"/>
</dbReference>
<feature type="transmembrane region" description="Helical" evidence="13">
    <location>
        <begin position="6"/>
        <end position="27"/>
    </location>
</feature>